<evidence type="ECO:0000313" key="2">
    <source>
        <dbReference type="EMBL" id="CAB4962571.1"/>
    </source>
</evidence>
<proteinExistence type="predicted"/>
<name>A0A6J7L3G9_9ZZZZ</name>
<feature type="transmembrane region" description="Helical" evidence="1">
    <location>
        <begin position="109"/>
        <end position="130"/>
    </location>
</feature>
<dbReference type="EMBL" id="CAFBNF010000321">
    <property type="protein sequence ID" value="CAB4962571.1"/>
    <property type="molecule type" value="Genomic_DNA"/>
</dbReference>
<protein>
    <submittedName>
        <fullName evidence="2">Unannotated protein</fullName>
    </submittedName>
</protein>
<feature type="transmembrane region" description="Helical" evidence="1">
    <location>
        <begin position="206"/>
        <end position="227"/>
    </location>
</feature>
<keyword evidence="1" id="KW-0472">Membrane</keyword>
<reference evidence="2" key="1">
    <citation type="submission" date="2020-05" db="EMBL/GenBank/DDBJ databases">
        <authorList>
            <person name="Chiriac C."/>
            <person name="Salcher M."/>
            <person name="Ghai R."/>
            <person name="Kavagutti S V."/>
        </authorList>
    </citation>
    <scope>NUCLEOTIDE SEQUENCE</scope>
</reference>
<gene>
    <name evidence="2" type="ORF">UFOPK3773_02088</name>
</gene>
<feature type="transmembrane region" description="Helical" evidence="1">
    <location>
        <begin position="31"/>
        <end position="57"/>
    </location>
</feature>
<feature type="transmembrane region" description="Helical" evidence="1">
    <location>
        <begin position="142"/>
        <end position="162"/>
    </location>
</feature>
<evidence type="ECO:0000256" key="1">
    <source>
        <dbReference type="SAM" id="Phobius"/>
    </source>
</evidence>
<feature type="transmembrane region" description="Helical" evidence="1">
    <location>
        <begin position="182"/>
        <end position="199"/>
    </location>
</feature>
<sequence length="232" mass="25132">MFIPSVSLFVAYGTWGGRSAAAQLPNTEQIIIGIPVSSYTLIAWHAGAAFALAVALFTQFVLTRRGVRSARAVAAHRVLGPVILCTLLPAFVVFALSLSLWVIRTPFNRVMFTVLPVMIIYAIVRALIGLRRGDRDLHADSMFLAFMLLEAAPIYRIVMFVIARLGGPLLAPNGEPVDAGAMFRTVIVLALLALGYWSCGRLRRNLLPLVIIGSVLLCSLAFLPWSLDGAPS</sequence>
<dbReference type="AlphaFoldDB" id="A0A6J7L3G9"/>
<feature type="transmembrane region" description="Helical" evidence="1">
    <location>
        <begin position="78"/>
        <end position="103"/>
    </location>
</feature>
<organism evidence="2">
    <name type="scientific">freshwater metagenome</name>
    <dbReference type="NCBI Taxonomy" id="449393"/>
    <lineage>
        <taxon>unclassified sequences</taxon>
        <taxon>metagenomes</taxon>
        <taxon>ecological metagenomes</taxon>
    </lineage>
</organism>
<accession>A0A6J7L3G9</accession>
<keyword evidence="1" id="KW-0812">Transmembrane</keyword>
<keyword evidence="1" id="KW-1133">Transmembrane helix</keyword>